<protein>
    <recommendedName>
        <fullName evidence="8">Peptidase S1 domain-containing protein</fullName>
    </recommendedName>
</protein>
<evidence type="ECO:0000256" key="6">
    <source>
        <dbReference type="RuleBase" id="RU363034"/>
    </source>
</evidence>
<dbReference type="EMBL" id="BSSD01000001">
    <property type="protein sequence ID" value="GLW89630.1"/>
    <property type="molecule type" value="Genomic_DNA"/>
</dbReference>
<comment type="caution">
    <text evidence="9">The sequence shown here is derived from an EMBL/GenBank/DDBJ whole genome shotgun (WGS) entry which is preliminary data.</text>
</comment>
<dbReference type="InterPro" id="IPR043504">
    <property type="entry name" value="Peptidase_S1_PA_chymotrypsin"/>
</dbReference>
<evidence type="ECO:0000256" key="5">
    <source>
        <dbReference type="ARBA" id="ARBA00023157"/>
    </source>
</evidence>
<proteinExistence type="inferred from homology"/>
<keyword evidence="5" id="KW-1015">Disulfide bond</keyword>
<dbReference type="GO" id="GO:0004252">
    <property type="term" value="F:serine-type endopeptidase activity"/>
    <property type="evidence" value="ECO:0007669"/>
    <property type="project" value="InterPro"/>
</dbReference>
<feature type="domain" description="Peptidase S1" evidence="8">
    <location>
        <begin position="23"/>
        <end position="250"/>
    </location>
</feature>
<dbReference type="PANTHER" id="PTHR24276">
    <property type="entry name" value="POLYSERASE-RELATED"/>
    <property type="match status" value="1"/>
</dbReference>
<evidence type="ECO:0000313" key="9">
    <source>
        <dbReference type="EMBL" id="GLW89630.1"/>
    </source>
</evidence>
<sequence>MSCTVAALLAAALGPIAVAEDRIVGGERVHINQAPWTLSLREGGNHICGAALIAHDIALTAAHCVVDNDDLSVRAGSTNRAEGGVKRDVRKVVRAPKYKEGESDHDIAVLYLERDIAYNSNIRPVTIAESEVPAGTRALVTGWGVLTEGGSSPENLRGVVIPTVSLRTCRDSYGQDAVTIRMLCAGLPQGSKDSCQGDSGGPLTDHPFGEDPQLVGLVSWGRGCARPGYYGVYTNVAQPALRRWIHEETGK</sequence>
<dbReference type="PANTHER" id="PTHR24276:SF91">
    <property type="entry name" value="AT26814P-RELATED"/>
    <property type="match status" value="1"/>
</dbReference>
<dbReference type="InterPro" id="IPR001314">
    <property type="entry name" value="Peptidase_S1A"/>
</dbReference>
<feature type="signal peptide" evidence="7">
    <location>
        <begin position="1"/>
        <end position="19"/>
    </location>
</feature>
<comment type="similarity">
    <text evidence="1">Belongs to the peptidase S1 family.</text>
</comment>
<evidence type="ECO:0000256" key="7">
    <source>
        <dbReference type="SAM" id="SignalP"/>
    </source>
</evidence>
<keyword evidence="2 6" id="KW-0645">Protease</keyword>
<dbReference type="GO" id="GO:0006508">
    <property type="term" value="P:proteolysis"/>
    <property type="evidence" value="ECO:0007669"/>
    <property type="project" value="UniProtKB-KW"/>
</dbReference>
<dbReference type="InterPro" id="IPR018114">
    <property type="entry name" value="TRYPSIN_HIS"/>
</dbReference>
<evidence type="ECO:0000313" key="10">
    <source>
        <dbReference type="Proteomes" id="UP001165042"/>
    </source>
</evidence>
<dbReference type="PROSITE" id="PS00135">
    <property type="entry name" value="TRYPSIN_SER"/>
    <property type="match status" value="1"/>
</dbReference>
<dbReference type="PRINTS" id="PR00722">
    <property type="entry name" value="CHYMOTRYPSIN"/>
</dbReference>
<dbReference type="FunFam" id="2.40.10.10:FF:000077">
    <property type="entry name" value="Predicted protein"/>
    <property type="match status" value="1"/>
</dbReference>
<dbReference type="InterPro" id="IPR009003">
    <property type="entry name" value="Peptidase_S1_PA"/>
</dbReference>
<dbReference type="SMART" id="SM00020">
    <property type="entry name" value="Tryp_SPc"/>
    <property type="match status" value="1"/>
</dbReference>
<dbReference type="Proteomes" id="UP001165042">
    <property type="component" value="Unassembled WGS sequence"/>
</dbReference>
<dbReference type="InterPro" id="IPR033116">
    <property type="entry name" value="TRYPSIN_SER"/>
</dbReference>
<name>A0A9W6V4V1_9PSEU</name>
<feature type="chain" id="PRO_5040985177" description="Peptidase S1 domain-containing protein" evidence="7">
    <location>
        <begin position="20"/>
        <end position="251"/>
    </location>
</feature>
<evidence type="ECO:0000256" key="1">
    <source>
        <dbReference type="ARBA" id="ARBA00007664"/>
    </source>
</evidence>
<dbReference type="PROSITE" id="PS00134">
    <property type="entry name" value="TRYPSIN_HIS"/>
    <property type="match status" value="1"/>
</dbReference>
<dbReference type="PROSITE" id="PS50240">
    <property type="entry name" value="TRYPSIN_DOM"/>
    <property type="match status" value="1"/>
</dbReference>
<reference evidence="9" key="1">
    <citation type="submission" date="2023-02" db="EMBL/GenBank/DDBJ databases">
        <title>Actinokineospora globicatena NBRC 15670.</title>
        <authorList>
            <person name="Ichikawa N."/>
            <person name="Sato H."/>
            <person name="Tonouchi N."/>
        </authorList>
    </citation>
    <scope>NUCLEOTIDE SEQUENCE</scope>
    <source>
        <strain evidence="9">NBRC 15670</strain>
    </source>
</reference>
<dbReference type="SUPFAM" id="SSF50494">
    <property type="entry name" value="Trypsin-like serine proteases"/>
    <property type="match status" value="1"/>
</dbReference>
<keyword evidence="7" id="KW-0732">Signal</keyword>
<keyword evidence="10" id="KW-1185">Reference proteome</keyword>
<dbReference type="InterPro" id="IPR001254">
    <property type="entry name" value="Trypsin_dom"/>
</dbReference>
<accession>A0A9W6V4V1</accession>
<dbReference type="CDD" id="cd00190">
    <property type="entry name" value="Tryp_SPc"/>
    <property type="match status" value="1"/>
</dbReference>
<dbReference type="InterPro" id="IPR050430">
    <property type="entry name" value="Peptidase_S1"/>
</dbReference>
<organism evidence="9 10">
    <name type="scientific">Actinokineospora globicatena</name>
    <dbReference type="NCBI Taxonomy" id="103729"/>
    <lineage>
        <taxon>Bacteria</taxon>
        <taxon>Bacillati</taxon>
        <taxon>Actinomycetota</taxon>
        <taxon>Actinomycetes</taxon>
        <taxon>Pseudonocardiales</taxon>
        <taxon>Pseudonocardiaceae</taxon>
        <taxon>Actinokineospora</taxon>
    </lineage>
</organism>
<evidence type="ECO:0000256" key="4">
    <source>
        <dbReference type="ARBA" id="ARBA00022825"/>
    </source>
</evidence>
<dbReference type="Pfam" id="PF00089">
    <property type="entry name" value="Trypsin"/>
    <property type="match status" value="1"/>
</dbReference>
<keyword evidence="4 6" id="KW-0720">Serine protease</keyword>
<evidence type="ECO:0000256" key="3">
    <source>
        <dbReference type="ARBA" id="ARBA00022801"/>
    </source>
</evidence>
<gene>
    <name evidence="9" type="ORF">Aglo03_04460</name>
</gene>
<evidence type="ECO:0000259" key="8">
    <source>
        <dbReference type="PROSITE" id="PS50240"/>
    </source>
</evidence>
<evidence type="ECO:0000256" key="2">
    <source>
        <dbReference type="ARBA" id="ARBA00022670"/>
    </source>
</evidence>
<keyword evidence="3 6" id="KW-0378">Hydrolase</keyword>
<dbReference type="AlphaFoldDB" id="A0A9W6V4V1"/>
<dbReference type="Gene3D" id="2.40.10.10">
    <property type="entry name" value="Trypsin-like serine proteases"/>
    <property type="match status" value="1"/>
</dbReference>